<organism evidence="6 7">
    <name type="scientific">Nostoc piscinale CENA21</name>
    <dbReference type="NCBI Taxonomy" id="224013"/>
    <lineage>
        <taxon>Bacteria</taxon>
        <taxon>Bacillati</taxon>
        <taxon>Cyanobacteriota</taxon>
        <taxon>Cyanophyceae</taxon>
        <taxon>Nostocales</taxon>
        <taxon>Nostocaceae</taxon>
        <taxon>Nostoc</taxon>
    </lineage>
</organism>
<evidence type="ECO:0000313" key="6">
    <source>
        <dbReference type="EMBL" id="ALF55012.1"/>
    </source>
</evidence>
<dbReference type="EMBL" id="CP012036">
    <property type="protein sequence ID" value="ALF55012.1"/>
    <property type="molecule type" value="Genomic_DNA"/>
</dbReference>
<dbReference type="STRING" id="224013.ACX27_22795"/>
<dbReference type="Pfam" id="PF13640">
    <property type="entry name" value="2OG-FeII_Oxy_3"/>
    <property type="match status" value="1"/>
</dbReference>
<dbReference type="KEGG" id="npz:ACX27_22795"/>
<dbReference type="InterPro" id="IPR006620">
    <property type="entry name" value="Pro_4_hyd_alph"/>
</dbReference>
<feature type="domain" description="Prolyl 4-hydroxylase alpha subunit" evidence="5">
    <location>
        <begin position="103"/>
        <end position="292"/>
    </location>
</feature>
<sequence length="296" mass="33813">MSTNSQQLEPTKVKVQLLLTGGHQYTVYLNPDDPILHSLLTTVVARAYKQEAASQGLFQVPINEGHSALCFASDHLVGLVTEPPFWIQQTENVQPVTNDILNSNYVQIDNFFSPSEHKRLIKYVLANKSKFVSTSTSTNDKNYRRSMVLYAFPEFSELIVNKIQEIMPDVMSKLGMTPFIVDQIESQLTAHNDGNYYKIHNDNGSSDTATRELTYVSYFNREPKQFSGGELLIYDSKVENNFYVKAESFKIIEPCNNSIVFFFNRYMHEVLPVKFSSKAFPDSRFMINGWVRRAAS</sequence>
<reference evidence="7" key="1">
    <citation type="submission" date="2015-07" db="EMBL/GenBank/DDBJ databases">
        <title>Genome Of Nitrogen-Fixing Cyanobacterium Nostoc piscinale CENA21 From Solimoes/Amazon River Floodplain Sediments And Comparative Genomics To Uncover Biosynthetic Natural Products Potential.</title>
        <authorList>
            <person name="Leao T.F."/>
            <person name="Leao P.N."/>
            <person name="Guimaraes P.I."/>
            <person name="de Melo A.G.C."/>
            <person name="Ramos R.T.J."/>
            <person name="Silva A."/>
            <person name="Fiore M.F."/>
            <person name="Schneider M.P.C."/>
        </authorList>
    </citation>
    <scope>NUCLEOTIDE SEQUENCE [LARGE SCALE GENOMIC DNA]</scope>
    <source>
        <strain evidence="7">CENA21</strain>
    </source>
</reference>
<dbReference type="PATRIC" id="fig|224013.5.peg.5462"/>
<evidence type="ECO:0000256" key="3">
    <source>
        <dbReference type="ARBA" id="ARBA00022964"/>
    </source>
</evidence>
<evidence type="ECO:0000313" key="7">
    <source>
        <dbReference type="Proteomes" id="UP000062645"/>
    </source>
</evidence>
<dbReference type="GO" id="GO:0005506">
    <property type="term" value="F:iron ion binding"/>
    <property type="evidence" value="ECO:0007669"/>
    <property type="project" value="InterPro"/>
</dbReference>
<evidence type="ECO:0000256" key="4">
    <source>
        <dbReference type="ARBA" id="ARBA00023002"/>
    </source>
</evidence>
<comment type="cofactor">
    <cofactor evidence="1">
        <name>L-ascorbate</name>
        <dbReference type="ChEBI" id="CHEBI:38290"/>
    </cofactor>
</comment>
<name>A0A0M5TIK7_9NOSO</name>
<dbReference type="RefSeq" id="WP_062295802.1">
    <property type="nucleotide sequence ID" value="NZ_CP012036.1"/>
</dbReference>
<dbReference type="Gene3D" id="2.60.120.620">
    <property type="entry name" value="q2cbj1_9rhob like domain"/>
    <property type="match status" value="1"/>
</dbReference>
<dbReference type="Proteomes" id="UP000062645">
    <property type="component" value="Chromosome"/>
</dbReference>
<dbReference type="GO" id="GO:0051213">
    <property type="term" value="F:dioxygenase activity"/>
    <property type="evidence" value="ECO:0007669"/>
    <property type="project" value="UniProtKB-KW"/>
</dbReference>
<keyword evidence="7" id="KW-1185">Reference proteome</keyword>
<keyword evidence="4" id="KW-0560">Oxidoreductase</keyword>
<dbReference type="OrthoDB" id="8926796at2"/>
<dbReference type="PANTHER" id="PTHR12907:SF26">
    <property type="entry name" value="HIF PROLYL HYDROXYLASE, ISOFORM C"/>
    <property type="match status" value="1"/>
</dbReference>
<dbReference type="AlphaFoldDB" id="A0A0M5TIK7"/>
<dbReference type="PANTHER" id="PTHR12907">
    <property type="entry name" value="EGL NINE HOMOLOG-RELATED"/>
    <property type="match status" value="1"/>
</dbReference>
<evidence type="ECO:0000256" key="2">
    <source>
        <dbReference type="ARBA" id="ARBA00022896"/>
    </source>
</evidence>
<evidence type="ECO:0000256" key="1">
    <source>
        <dbReference type="ARBA" id="ARBA00001961"/>
    </source>
</evidence>
<dbReference type="InterPro" id="IPR051559">
    <property type="entry name" value="HIF_prolyl_hydroxylases"/>
</dbReference>
<reference evidence="6 7" key="2">
    <citation type="journal article" date="2016" name="Genome Announc.">
        <title>Draft Genome Sequence of the N2-Fixing Cyanobacterium Nostoc piscinale CENA21, Isolated from the Brazilian Amazon Floodplain.</title>
        <authorList>
            <person name="Leao T."/>
            <person name="Guimaraes P.I."/>
            <person name="de Melo A.G."/>
            <person name="Ramos R.T."/>
            <person name="Leao P.N."/>
            <person name="Silva A."/>
            <person name="Fiore M.F."/>
            <person name="Schneider M.P."/>
        </authorList>
    </citation>
    <scope>NUCLEOTIDE SEQUENCE [LARGE SCALE GENOMIC DNA]</scope>
    <source>
        <strain evidence="6 7">CENA21</strain>
    </source>
</reference>
<protein>
    <submittedName>
        <fullName evidence="6">Proline hydroxylase</fullName>
    </submittedName>
</protein>
<gene>
    <name evidence="6" type="ORF">ACX27_22795</name>
</gene>
<keyword evidence="2" id="KW-0847">Vitamin C</keyword>
<dbReference type="InterPro" id="IPR044862">
    <property type="entry name" value="Pro_4_hyd_alph_FE2OG_OXY"/>
</dbReference>
<dbReference type="SMART" id="SM00702">
    <property type="entry name" value="P4Hc"/>
    <property type="match status" value="1"/>
</dbReference>
<accession>A0A0M5TIK7</accession>
<keyword evidence="3" id="KW-0223">Dioxygenase</keyword>
<dbReference type="GO" id="GO:0016705">
    <property type="term" value="F:oxidoreductase activity, acting on paired donors, with incorporation or reduction of molecular oxygen"/>
    <property type="evidence" value="ECO:0007669"/>
    <property type="project" value="InterPro"/>
</dbReference>
<dbReference type="GO" id="GO:0031418">
    <property type="term" value="F:L-ascorbic acid binding"/>
    <property type="evidence" value="ECO:0007669"/>
    <property type="project" value="UniProtKB-KW"/>
</dbReference>
<evidence type="ECO:0000259" key="5">
    <source>
        <dbReference type="SMART" id="SM00702"/>
    </source>
</evidence>
<proteinExistence type="predicted"/>